<gene>
    <name evidence="1" type="ORF">Aory04_000563500</name>
</gene>
<evidence type="ECO:0000313" key="2">
    <source>
        <dbReference type="Proteomes" id="UP001165205"/>
    </source>
</evidence>
<name>A0AAN4YG09_ASPOZ</name>
<evidence type="ECO:0000313" key="1">
    <source>
        <dbReference type="EMBL" id="GMG29370.1"/>
    </source>
</evidence>
<comment type="caution">
    <text evidence="1">The sequence shown here is derived from an EMBL/GenBank/DDBJ whole genome shotgun (WGS) entry which is preliminary data.</text>
</comment>
<proteinExistence type="predicted"/>
<dbReference type="AlphaFoldDB" id="A0AAN4YG09"/>
<accession>A0AAN4YG09</accession>
<dbReference type="Proteomes" id="UP001165205">
    <property type="component" value="Unassembled WGS sequence"/>
</dbReference>
<protein>
    <submittedName>
        <fullName evidence="1">Unnamed protein product</fullName>
    </submittedName>
</protein>
<organism evidence="1 2">
    <name type="scientific">Aspergillus oryzae</name>
    <name type="common">Yellow koji mold</name>
    <dbReference type="NCBI Taxonomy" id="5062"/>
    <lineage>
        <taxon>Eukaryota</taxon>
        <taxon>Fungi</taxon>
        <taxon>Dikarya</taxon>
        <taxon>Ascomycota</taxon>
        <taxon>Pezizomycotina</taxon>
        <taxon>Eurotiomycetes</taxon>
        <taxon>Eurotiomycetidae</taxon>
        <taxon>Eurotiales</taxon>
        <taxon>Aspergillaceae</taxon>
        <taxon>Aspergillus</taxon>
        <taxon>Aspergillus subgen. Circumdati</taxon>
    </lineage>
</organism>
<sequence length="68" mass="7351">MEAKSTSEVQIEDVETFNNKVYNQVVGSTKLINDSEVVLVPTPNDPNGKGFDCTHSSSAVLTPIIQTL</sequence>
<reference evidence="1" key="1">
    <citation type="submission" date="2023-04" db="EMBL/GenBank/DDBJ databases">
        <title>Aspergillus oryzae NBRC 4228.</title>
        <authorList>
            <person name="Ichikawa N."/>
            <person name="Sato H."/>
            <person name="Tonouchi N."/>
        </authorList>
    </citation>
    <scope>NUCLEOTIDE SEQUENCE</scope>
    <source>
        <strain evidence="1">NBRC 4228</strain>
    </source>
</reference>
<dbReference type="EMBL" id="BSYA01000056">
    <property type="protein sequence ID" value="GMG29370.1"/>
    <property type="molecule type" value="Genomic_DNA"/>
</dbReference>